<feature type="transmembrane region" description="Helical" evidence="1">
    <location>
        <begin position="61"/>
        <end position="88"/>
    </location>
</feature>
<feature type="transmembrane region" description="Helical" evidence="1">
    <location>
        <begin position="179"/>
        <end position="196"/>
    </location>
</feature>
<feature type="transmembrane region" description="Helical" evidence="1">
    <location>
        <begin position="21"/>
        <end position="41"/>
    </location>
</feature>
<evidence type="ECO:0000313" key="3">
    <source>
        <dbReference type="Proteomes" id="UP000244962"/>
    </source>
</evidence>
<protein>
    <submittedName>
        <fullName evidence="2">Uncharacterized protein</fullName>
    </submittedName>
</protein>
<evidence type="ECO:0000313" key="2">
    <source>
        <dbReference type="EMBL" id="PWC06228.1"/>
    </source>
</evidence>
<reference evidence="3" key="1">
    <citation type="submission" date="2018-04" db="EMBL/GenBank/DDBJ databases">
        <authorList>
            <person name="Liu S."/>
            <person name="Wang Z."/>
            <person name="Li J."/>
        </authorList>
    </citation>
    <scope>NUCLEOTIDE SEQUENCE [LARGE SCALE GENOMIC DNA]</scope>
    <source>
        <strain evidence="3">622</strain>
    </source>
</reference>
<dbReference type="AlphaFoldDB" id="A0A2U1TBG0"/>
<comment type="caution">
    <text evidence="2">The sequence shown here is derived from an EMBL/GenBank/DDBJ whole genome shotgun (WGS) entry which is preliminary data.</text>
</comment>
<keyword evidence="1" id="KW-0472">Membrane</keyword>
<keyword evidence="1" id="KW-0812">Transmembrane</keyword>
<keyword evidence="3" id="KW-1185">Reference proteome</keyword>
<feature type="transmembrane region" description="Helical" evidence="1">
    <location>
        <begin position="100"/>
        <end position="120"/>
    </location>
</feature>
<gene>
    <name evidence="2" type="ORF">DF223_11485</name>
</gene>
<evidence type="ECO:0000256" key="1">
    <source>
        <dbReference type="SAM" id="Phobius"/>
    </source>
</evidence>
<sequence>MSTLISTTKLHLNKREVTFVVPLYITAVVAVISVLISFLFWRSGSIPGTPGWISGSQSNPGILYALAGFLVYLGVQSVATTFPFALTLGATRRGFAGGTVLWAVLVSAYLAVVFAVLATIEVATDHWFSDFYVFDIYVLGAGDLGRLLPIVFLGALTMLTIGGVFGAAWVRFGARGPQLIGVGIGLVLVLALIVLIPSAADILAAFQLWWLAVAAVIVITLSSIGTWRLLRTAIVR</sequence>
<feature type="transmembrane region" description="Helical" evidence="1">
    <location>
        <begin position="208"/>
        <end position="230"/>
    </location>
</feature>
<dbReference type="RefSeq" id="WP_108963270.1">
    <property type="nucleotide sequence ID" value="NZ_QEFB01000013.1"/>
</dbReference>
<keyword evidence="1" id="KW-1133">Transmembrane helix</keyword>
<organism evidence="2 3">
    <name type="scientific">Mycetocola zhujimingii</name>
    <dbReference type="NCBI Taxonomy" id="2079792"/>
    <lineage>
        <taxon>Bacteria</taxon>
        <taxon>Bacillati</taxon>
        <taxon>Actinomycetota</taxon>
        <taxon>Actinomycetes</taxon>
        <taxon>Micrococcales</taxon>
        <taxon>Microbacteriaceae</taxon>
        <taxon>Mycetocola</taxon>
    </lineage>
</organism>
<feature type="transmembrane region" description="Helical" evidence="1">
    <location>
        <begin position="147"/>
        <end position="172"/>
    </location>
</feature>
<proteinExistence type="predicted"/>
<dbReference type="EMBL" id="QEFB01000013">
    <property type="protein sequence ID" value="PWC06228.1"/>
    <property type="molecule type" value="Genomic_DNA"/>
</dbReference>
<accession>A0A2U1TBG0</accession>
<name>A0A2U1TBG0_9MICO</name>
<dbReference type="Proteomes" id="UP000244962">
    <property type="component" value="Unassembled WGS sequence"/>
</dbReference>